<dbReference type="Proteomes" id="UP000835052">
    <property type="component" value="Unassembled WGS sequence"/>
</dbReference>
<protein>
    <submittedName>
        <fullName evidence="2">Uncharacterized protein</fullName>
    </submittedName>
</protein>
<keyword evidence="3" id="KW-1185">Reference proteome</keyword>
<comment type="caution">
    <text evidence="2">The sequence shown here is derived from an EMBL/GenBank/DDBJ whole genome shotgun (WGS) entry which is preliminary data.</text>
</comment>
<accession>A0A8S1H8Z8</accession>
<evidence type="ECO:0000256" key="1">
    <source>
        <dbReference type="SAM" id="SignalP"/>
    </source>
</evidence>
<feature type="chain" id="PRO_5035872627" evidence="1">
    <location>
        <begin position="22"/>
        <end position="182"/>
    </location>
</feature>
<sequence>MSLPAFFFAASLPLIVLTCQAGTGNVGRTAVIKYIMAPAVRYTYSNNVTQGQISESYARISIQQDTEDAVFQTLRKNNLPPNGVTVGVTYTPPMLPLIAPTVNCDANAAGTAVILYIVTEGTVQSKCGKNSIADAYSLPFDVTITSPIPIFESQWKFLAAQISTEMTKKGSKLVDPRITVSN</sequence>
<keyword evidence="1" id="KW-0732">Signal</keyword>
<dbReference type="AlphaFoldDB" id="A0A8S1H8Z8"/>
<dbReference type="EMBL" id="CAJGYM010000022">
    <property type="protein sequence ID" value="CAD6191592.1"/>
    <property type="molecule type" value="Genomic_DNA"/>
</dbReference>
<evidence type="ECO:0000313" key="2">
    <source>
        <dbReference type="EMBL" id="CAD6191592.1"/>
    </source>
</evidence>
<feature type="signal peptide" evidence="1">
    <location>
        <begin position="1"/>
        <end position="21"/>
    </location>
</feature>
<gene>
    <name evidence="2" type="ORF">CAUJ_LOCUS7511</name>
</gene>
<reference evidence="2" key="1">
    <citation type="submission" date="2020-10" db="EMBL/GenBank/DDBJ databases">
        <authorList>
            <person name="Kikuchi T."/>
        </authorList>
    </citation>
    <scope>NUCLEOTIDE SEQUENCE</scope>
    <source>
        <strain evidence="2">NKZ352</strain>
    </source>
</reference>
<name>A0A8S1H8Z8_9PELO</name>
<proteinExistence type="predicted"/>
<organism evidence="2 3">
    <name type="scientific">Caenorhabditis auriculariae</name>
    <dbReference type="NCBI Taxonomy" id="2777116"/>
    <lineage>
        <taxon>Eukaryota</taxon>
        <taxon>Metazoa</taxon>
        <taxon>Ecdysozoa</taxon>
        <taxon>Nematoda</taxon>
        <taxon>Chromadorea</taxon>
        <taxon>Rhabditida</taxon>
        <taxon>Rhabditina</taxon>
        <taxon>Rhabditomorpha</taxon>
        <taxon>Rhabditoidea</taxon>
        <taxon>Rhabditidae</taxon>
        <taxon>Peloderinae</taxon>
        <taxon>Caenorhabditis</taxon>
    </lineage>
</organism>
<evidence type="ECO:0000313" key="3">
    <source>
        <dbReference type="Proteomes" id="UP000835052"/>
    </source>
</evidence>